<dbReference type="SUPFAM" id="SSF88946">
    <property type="entry name" value="Sigma2 domain of RNA polymerase sigma factors"/>
    <property type="match status" value="1"/>
</dbReference>
<dbReference type="PANTHER" id="PTHR43133:SF46">
    <property type="entry name" value="RNA POLYMERASE SIGMA-70 FACTOR ECF SUBFAMILY"/>
    <property type="match status" value="1"/>
</dbReference>
<dbReference type="RefSeq" id="WP_076129686.1">
    <property type="nucleotide sequence ID" value="NZ_DALZAY010000007.1"/>
</dbReference>
<dbReference type="InterPro" id="IPR013324">
    <property type="entry name" value="RNA_pol_sigma_r3/r4-like"/>
</dbReference>
<accession>A0A1R0X4Y4</accession>
<dbReference type="SUPFAM" id="SSF88659">
    <property type="entry name" value="Sigma3 and sigma4 domains of RNA polymerase sigma factors"/>
    <property type="match status" value="1"/>
</dbReference>
<feature type="domain" description="RNA polymerase sigma factor 70 region 4 type 2" evidence="6">
    <location>
        <begin position="117"/>
        <end position="168"/>
    </location>
</feature>
<evidence type="ECO:0000313" key="8">
    <source>
        <dbReference type="Proteomes" id="UP000187465"/>
    </source>
</evidence>
<dbReference type="CDD" id="cd06171">
    <property type="entry name" value="Sigma70_r4"/>
    <property type="match status" value="1"/>
</dbReference>
<proteinExistence type="inferred from homology"/>
<dbReference type="NCBIfam" id="TIGR02937">
    <property type="entry name" value="sigma70-ECF"/>
    <property type="match status" value="1"/>
</dbReference>
<keyword evidence="3" id="KW-0731">Sigma factor</keyword>
<protein>
    <submittedName>
        <fullName evidence="7">RNA polymerase subunit sigma-70</fullName>
    </submittedName>
</protein>
<dbReference type="InterPro" id="IPR036388">
    <property type="entry name" value="WH-like_DNA-bd_sf"/>
</dbReference>
<organism evidence="7 8">
    <name type="scientific">Paenibacillus odorifer</name>
    <dbReference type="NCBI Taxonomy" id="189426"/>
    <lineage>
        <taxon>Bacteria</taxon>
        <taxon>Bacillati</taxon>
        <taxon>Bacillota</taxon>
        <taxon>Bacilli</taxon>
        <taxon>Bacillales</taxon>
        <taxon>Paenibacillaceae</taxon>
        <taxon>Paenibacillus</taxon>
    </lineage>
</organism>
<evidence type="ECO:0000259" key="5">
    <source>
        <dbReference type="Pfam" id="PF04542"/>
    </source>
</evidence>
<dbReference type="Gene3D" id="1.10.1740.10">
    <property type="match status" value="1"/>
</dbReference>
<evidence type="ECO:0000259" key="6">
    <source>
        <dbReference type="Pfam" id="PF08281"/>
    </source>
</evidence>
<dbReference type="GO" id="GO:0003677">
    <property type="term" value="F:DNA binding"/>
    <property type="evidence" value="ECO:0007669"/>
    <property type="project" value="InterPro"/>
</dbReference>
<feature type="domain" description="RNA polymerase sigma-70 region 2" evidence="5">
    <location>
        <begin position="21"/>
        <end position="80"/>
    </location>
</feature>
<dbReference type="InterPro" id="IPR007627">
    <property type="entry name" value="RNA_pol_sigma70_r2"/>
</dbReference>
<dbReference type="InterPro" id="IPR039425">
    <property type="entry name" value="RNA_pol_sigma-70-like"/>
</dbReference>
<evidence type="ECO:0000256" key="4">
    <source>
        <dbReference type="ARBA" id="ARBA00023163"/>
    </source>
</evidence>
<dbReference type="GO" id="GO:0016987">
    <property type="term" value="F:sigma factor activity"/>
    <property type="evidence" value="ECO:0007669"/>
    <property type="project" value="UniProtKB-KW"/>
</dbReference>
<comment type="caution">
    <text evidence="7">The sequence shown here is derived from an EMBL/GenBank/DDBJ whole genome shotgun (WGS) entry which is preliminary data.</text>
</comment>
<dbReference type="Pfam" id="PF04542">
    <property type="entry name" value="Sigma70_r2"/>
    <property type="match status" value="1"/>
</dbReference>
<name>A0A1R0X4Y4_9BACL</name>
<dbReference type="PANTHER" id="PTHR43133">
    <property type="entry name" value="RNA POLYMERASE ECF-TYPE SIGMA FACTO"/>
    <property type="match status" value="1"/>
</dbReference>
<dbReference type="Pfam" id="PF08281">
    <property type="entry name" value="Sigma70_r4_2"/>
    <property type="match status" value="1"/>
</dbReference>
<keyword evidence="4" id="KW-0804">Transcription</keyword>
<dbReference type="InterPro" id="IPR013249">
    <property type="entry name" value="RNA_pol_sigma70_r4_t2"/>
</dbReference>
<evidence type="ECO:0000256" key="3">
    <source>
        <dbReference type="ARBA" id="ARBA00023082"/>
    </source>
</evidence>
<dbReference type="InterPro" id="IPR013325">
    <property type="entry name" value="RNA_pol_sigma_r2"/>
</dbReference>
<evidence type="ECO:0000313" key="7">
    <source>
        <dbReference type="EMBL" id="OMD29244.1"/>
    </source>
</evidence>
<dbReference type="InterPro" id="IPR014284">
    <property type="entry name" value="RNA_pol_sigma-70_dom"/>
</dbReference>
<dbReference type="Proteomes" id="UP000187465">
    <property type="component" value="Unassembled WGS sequence"/>
</dbReference>
<evidence type="ECO:0000256" key="2">
    <source>
        <dbReference type="ARBA" id="ARBA00023015"/>
    </source>
</evidence>
<keyword evidence="2" id="KW-0805">Transcription regulation</keyword>
<dbReference type="GO" id="GO:0006352">
    <property type="term" value="P:DNA-templated transcription initiation"/>
    <property type="evidence" value="ECO:0007669"/>
    <property type="project" value="InterPro"/>
</dbReference>
<dbReference type="Gene3D" id="1.10.10.10">
    <property type="entry name" value="Winged helix-like DNA-binding domain superfamily/Winged helix DNA-binding domain"/>
    <property type="match status" value="1"/>
</dbReference>
<sequence>MLSEDIPYTAAYAPAMSLREMMEAYGSDVWNYAFFLTRSREQANDISQEVFLKAYKNVGKYRGQSSMKTWLLTITRNTAFSWSKNSFWRRFIALGDQPTAVNAPSAEKEALGNQYANRIWEIIMTLPEKNREVLVLDIQHGLSIAEMSDLLNVAQGTVKSRLARAREKVKEAIQKEERE</sequence>
<evidence type="ECO:0000256" key="1">
    <source>
        <dbReference type="ARBA" id="ARBA00010641"/>
    </source>
</evidence>
<dbReference type="EMBL" id="MKQP01000031">
    <property type="protein sequence ID" value="OMD29244.1"/>
    <property type="molecule type" value="Genomic_DNA"/>
</dbReference>
<dbReference type="AlphaFoldDB" id="A0A1R0X4Y4"/>
<gene>
    <name evidence="7" type="ORF">BJP51_23235</name>
</gene>
<reference evidence="7 8" key="1">
    <citation type="submission" date="2016-10" db="EMBL/GenBank/DDBJ databases">
        <title>Paenibacillus species isolates.</title>
        <authorList>
            <person name="Beno S.M."/>
        </authorList>
    </citation>
    <scope>NUCLEOTIDE SEQUENCE [LARGE SCALE GENOMIC DNA]</scope>
    <source>
        <strain evidence="7 8">FSL H7-0604</strain>
    </source>
</reference>
<comment type="similarity">
    <text evidence="1">Belongs to the sigma-70 factor family. ECF subfamily.</text>
</comment>